<name>A0ABX0QBW1_9BACT</name>
<dbReference type="InterPro" id="IPR050261">
    <property type="entry name" value="FrsA_esterase"/>
</dbReference>
<evidence type="ECO:0000313" key="2">
    <source>
        <dbReference type="Proteomes" id="UP000606008"/>
    </source>
</evidence>
<dbReference type="RefSeq" id="WP_166691149.1">
    <property type="nucleotide sequence ID" value="NZ_WAEL01000001.1"/>
</dbReference>
<sequence length="417" mass="44496">MPSNYRLLMTSLLAVGIHLTTLAQSTRLPLYQFAYDRAAALFCSDSLIGTQQGIRIHQLSYDSPAGGRVTGMLLVPPGKGSFAGLLLQHGMPGTALAQLPRALYLARHGAVVLSINAPFALRSGNPIQFTPADSVEQVRYVINLQRAVDVLRARPEVDSARLGYVGRSHGGAIGGLLAGIERRLKTYILVVADGGLVAHHSSGKGKPGDQLPISGQQRARWLAAMQPIEPIRYIGRSAPASLLLQSAYQDEAVPVATAGQLHRAAPASATVRWYQATHQLNAQAYIDQLTWLHAKLGMTPPGPDDQPGPDFSVRLTTPQVSASTSPARELTEEDLAAYVGTYELAPGQQLSVSLANGKLAITPPGETTRVDLKPVYETEFEVVGQPAHLVFRKDSAGKVLAVEVRFGNGGSTTAKKL</sequence>
<proteinExistence type="predicted"/>
<dbReference type="Proteomes" id="UP000606008">
    <property type="component" value="Unassembled WGS sequence"/>
</dbReference>
<reference evidence="2" key="1">
    <citation type="submission" date="2019-09" db="EMBL/GenBank/DDBJ databases">
        <authorList>
            <person name="Jung D.-H."/>
        </authorList>
    </citation>
    <scope>NUCLEOTIDE SEQUENCE [LARGE SCALE GENOMIC DNA]</scope>
    <source>
        <strain evidence="2">JA-25</strain>
    </source>
</reference>
<protein>
    <submittedName>
        <fullName evidence="1">DUF3471 domain-containing protein</fullName>
    </submittedName>
</protein>
<dbReference type="EMBL" id="WAEL01000001">
    <property type="protein sequence ID" value="NID09571.1"/>
    <property type="molecule type" value="Genomic_DNA"/>
</dbReference>
<dbReference type="SUPFAM" id="SSF53474">
    <property type="entry name" value="alpha/beta-Hydrolases"/>
    <property type="match status" value="1"/>
</dbReference>
<dbReference type="PANTHER" id="PTHR22946">
    <property type="entry name" value="DIENELACTONE HYDROLASE DOMAIN-CONTAINING PROTEIN-RELATED"/>
    <property type="match status" value="1"/>
</dbReference>
<accession>A0ABX0QBW1</accession>
<evidence type="ECO:0000313" key="1">
    <source>
        <dbReference type="EMBL" id="NID09571.1"/>
    </source>
</evidence>
<gene>
    <name evidence="1" type="ORF">F7231_05270</name>
</gene>
<organism evidence="1 2">
    <name type="scientific">Fibrivirga algicola</name>
    <dbReference type="NCBI Taxonomy" id="2950420"/>
    <lineage>
        <taxon>Bacteria</taxon>
        <taxon>Pseudomonadati</taxon>
        <taxon>Bacteroidota</taxon>
        <taxon>Cytophagia</taxon>
        <taxon>Cytophagales</taxon>
        <taxon>Spirosomataceae</taxon>
        <taxon>Fibrivirga</taxon>
    </lineage>
</organism>
<dbReference type="PANTHER" id="PTHR22946:SF0">
    <property type="entry name" value="DIENELACTONE HYDROLASE DOMAIN-CONTAINING PROTEIN"/>
    <property type="match status" value="1"/>
</dbReference>
<keyword evidence="2" id="KW-1185">Reference proteome</keyword>
<dbReference type="InterPro" id="IPR029058">
    <property type="entry name" value="AB_hydrolase_fold"/>
</dbReference>
<dbReference type="Gene3D" id="3.40.50.1820">
    <property type="entry name" value="alpha/beta hydrolase"/>
    <property type="match status" value="1"/>
</dbReference>
<reference evidence="2" key="2">
    <citation type="submission" date="2023-07" db="EMBL/GenBank/DDBJ databases">
        <authorList>
            <person name="Jung D.-H."/>
        </authorList>
    </citation>
    <scope>NUCLEOTIDE SEQUENCE [LARGE SCALE GENOMIC DNA]</scope>
    <source>
        <strain evidence="2">JA-25</strain>
    </source>
</reference>
<comment type="caution">
    <text evidence="1">The sequence shown here is derived from an EMBL/GenBank/DDBJ whole genome shotgun (WGS) entry which is preliminary data.</text>
</comment>